<dbReference type="Pfam" id="PF08646">
    <property type="entry name" value="Rep_fac-A_C"/>
    <property type="match status" value="1"/>
</dbReference>
<reference evidence="2 3" key="1">
    <citation type="submission" date="2024-01" db="EMBL/GenBank/DDBJ databases">
        <title>The complete chloroplast genome sequence of Lithospermum erythrorhizon: insights into the phylogenetic relationship among Boraginaceae species and the maternal lineages of purple gromwells.</title>
        <authorList>
            <person name="Okada T."/>
            <person name="Watanabe K."/>
        </authorList>
    </citation>
    <scope>NUCLEOTIDE SEQUENCE [LARGE SCALE GENOMIC DNA]</scope>
</reference>
<organism evidence="2 3">
    <name type="scientific">Lithospermum erythrorhizon</name>
    <name type="common">Purple gromwell</name>
    <name type="synonym">Lithospermum officinale var. erythrorhizon</name>
    <dbReference type="NCBI Taxonomy" id="34254"/>
    <lineage>
        <taxon>Eukaryota</taxon>
        <taxon>Viridiplantae</taxon>
        <taxon>Streptophyta</taxon>
        <taxon>Embryophyta</taxon>
        <taxon>Tracheophyta</taxon>
        <taxon>Spermatophyta</taxon>
        <taxon>Magnoliopsida</taxon>
        <taxon>eudicotyledons</taxon>
        <taxon>Gunneridae</taxon>
        <taxon>Pentapetalae</taxon>
        <taxon>asterids</taxon>
        <taxon>lamiids</taxon>
        <taxon>Boraginales</taxon>
        <taxon>Boraginaceae</taxon>
        <taxon>Boraginoideae</taxon>
        <taxon>Lithospermeae</taxon>
        <taxon>Lithospermum</taxon>
    </lineage>
</organism>
<dbReference type="InterPro" id="IPR013955">
    <property type="entry name" value="Rep_factor-A_C"/>
</dbReference>
<gene>
    <name evidence="2" type="ORF">LIER_11053</name>
</gene>
<dbReference type="EMBL" id="BAABME010002017">
    <property type="protein sequence ID" value="GAA0152619.1"/>
    <property type="molecule type" value="Genomic_DNA"/>
</dbReference>
<evidence type="ECO:0000313" key="3">
    <source>
        <dbReference type="Proteomes" id="UP001454036"/>
    </source>
</evidence>
<dbReference type="Proteomes" id="UP001454036">
    <property type="component" value="Unassembled WGS sequence"/>
</dbReference>
<dbReference type="SUPFAM" id="SSF50249">
    <property type="entry name" value="Nucleic acid-binding proteins"/>
    <property type="match status" value="1"/>
</dbReference>
<accession>A0AAV3PLY2</accession>
<dbReference type="InterPro" id="IPR012340">
    <property type="entry name" value="NA-bd_OB-fold"/>
</dbReference>
<keyword evidence="3" id="KW-1185">Reference proteome</keyword>
<name>A0AAV3PLY2_LITER</name>
<evidence type="ECO:0000313" key="2">
    <source>
        <dbReference type="EMBL" id="GAA0152619.1"/>
    </source>
</evidence>
<dbReference type="AlphaFoldDB" id="A0AAV3PLY2"/>
<dbReference type="Gene3D" id="2.40.50.140">
    <property type="entry name" value="Nucleic acid-binding proteins"/>
    <property type="match status" value="1"/>
</dbReference>
<proteinExistence type="predicted"/>
<sequence length="193" mass="21167">MTKLFYIGCNNCFANVNSAENIDYKCMLCNKNVTSSIRLAVSMDIFDSTGIVTGGAIEMVAEQILQATTTELSRLIKLVSVNYELDTILAELESKRFLVLLRRTHSQRPGGTSHRGLLRASIPTSQPRLPLHSILRVTTSLYHNLNGDDGSPAKKQLTFNDDDTEVPAAKGAQVPIRGYLGAPSKCSSEFTMK</sequence>
<feature type="domain" description="Replication factor A C-terminal" evidence="1">
    <location>
        <begin position="3"/>
        <end position="102"/>
    </location>
</feature>
<comment type="caution">
    <text evidence="2">The sequence shown here is derived from an EMBL/GenBank/DDBJ whole genome shotgun (WGS) entry which is preliminary data.</text>
</comment>
<evidence type="ECO:0000259" key="1">
    <source>
        <dbReference type="Pfam" id="PF08646"/>
    </source>
</evidence>
<protein>
    <recommendedName>
        <fullName evidence="1">Replication factor A C-terminal domain-containing protein</fullName>
    </recommendedName>
</protein>